<organism evidence="5 6">
    <name type="scientific">Saprolegnia diclina (strain VS20)</name>
    <dbReference type="NCBI Taxonomy" id="1156394"/>
    <lineage>
        <taxon>Eukaryota</taxon>
        <taxon>Sar</taxon>
        <taxon>Stramenopiles</taxon>
        <taxon>Oomycota</taxon>
        <taxon>Saprolegniomycetes</taxon>
        <taxon>Saprolegniales</taxon>
        <taxon>Saprolegniaceae</taxon>
        <taxon>Saprolegnia</taxon>
    </lineage>
</organism>
<evidence type="ECO:0008006" key="7">
    <source>
        <dbReference type="Google" id="ProtNLM"/>
    </source>
</evidence>
<dbReference type="OMA" id="AQDEWDH"/>
<dbReference type="STRING" id="1156394.T0S249"/>
<dbReference type="VEuPathDB" id="FungiDB:SDRG_03913"/>
<dbReference type="AlphaFoldDB" id="T0S249"/>
<dbReference type="Proteomes" id="UP000030762">
    <property type="component" value="Unassembled WGS sequence"/>
</dbReference>
<feature type="domain" description="Ras-associating" evidence="4">
    <location>
        <begin position="55"/>
        <end position="174"/>
    </location>
</feature>
<accession>T0S249</accession>
<dbReference type="InterPro" id="IPR051707">
    <property type="entry name" value="PI-Interact_SigTrans_Reg"/>
</dbReference>
<evidence type="ECO:0000259" key="4">
    <source>
        <dbReference type="PROSITE" id="PS50200"/>
    </source>
</evidence>
<gene>
    <name evidence="5" type="ORF">SDRG_03913</name>
</gene>
<dbReference type="PROSITE" id="PS50003">
    <property type="entry name" value="PH_DOMAIN"/>
    <property type="match status" value="1"/>
</dbReference>
<dbReference type="Gene3D" id="2.30.29.30">
    <property type="entry name" value="Pleckstrin-homology domain (PH domain)/Phosphotyrosine-binding domain (PTB)"/>
    <property type="match status" value="1"/>
</dbReference>
<dbReference type="Gene3D" id="1.10.167.10">
    <property type="entry name" value="Regulator of G-protein Signalling 4, domain 2"/>
    <property type="match status" value="1"/>
</dbReference>
<dbReference type="Pfam" id="PF00615">
    <property type="entry name" value="RGS"/>
    <property type="match status" value="1"/>
</dbReference>
<feature type="domain" description="RGS" evidence="3">
    <location>
        <begin position="332"/>
        <end position="491"/>
    </location>
</feature>
<dbReference type="InParanoid" id="T0S249"/>
<dbReference type="InterPro" id="IPR000159">
    <property type="entry name" value="RA_dom"/>
</dbReference>
<feature type="compositionally biased region" description="Basic and acidic residues" evidence="1">
    <location>
        <begin position="1"/>
        <end position="10"/>
    </location>
</feature>
<evidence type="ECO:0000313" key="5">
    <source>
        <dbReference type="EMBL" id="EQC38958.1"/>
    </source>
</evidence>
<dbReference type="PROSITE" id="PS50132">
    <property type="entry name" value="RGS"/>
    <property type="match status" value="1"/>
</dbReference>
<protein>
    <recommendedName>
        <fullName evidence="7">PH domain-containing protein</fullName>
    </recommendedName>
</protein>
<evidence type="ECO:0000256" key="1">
    <source>
        <dbReference type="SAM" id="MobiDB-lite"/>
    </source>
</evidence>
<dbReference type="GeneID" id="19944640"/>
<dbReference type="EMBL" id="JH767140">
    <property type="protein sequence ID" value="EQC38958.1"/>
    <property type="molecule type" value="Genomic_DNA"/>
</dbReference>
<feature type="region of interest" description="Disordered" evidence="1">
    <location>
        <begin position="1"/>
        <end position="25"/>
    </location>
</feature>
<dbReference type="InterPro" id="IPR001849">
    <property type="entry name" value="PH_domain"/>
</dbReference>
<sequence>MQMMAKKDADVTTYESLDTDDEEDHDRLLRKQHEANGGVGLGLDEAKLGAPSPVRRGFVRIYFESDNFTSSTVLRVEEQTLVRDVRQTMATKLHVSRKQLEYYAILMVFASGKGSSMSARTLQDEESILQAQEQFHAERQSLPEISLDHMGPVRVKPRHRARQTLKFVFKDTRAKPIDLDADLEPRTSNTNSQDTVFAFPQKLGQGMRSGTLKKASLKDANVWRTRWFVLKEDKLFYCKSEMNQRDITAIPLLNSCIVKADVQIPHCFELHTSRRVYRLCAGSDDLMVAWIHALHREIRLCSENQALSKAEIIIVDETVTTCELQNTATPFAVTGILSNPVLRKLFRDYIVQHVAAKTVLLDTWTECEAFRHNGITRYQHHINPSVTNPTLRSTARDEWEHVKTILLQYLPASQKAGAELSDVDMDVCRTAFHESQKNRRLSIAMDTEANNLLENYPSPHLFYRVQHDVLRALEEGPFRHFIAGKGYMMIVDRMIRR</sequence>
<dbReference type="Pfam" id="PF00169">
    <property type="entry name" value="PH"/>
    <property type="match status" value="1"/>
</dbReference>
<name>T0S249_SAPDV</name>
<dbReference type="SUPFAM" id="SSF48097">
    <property type="entry name" value="Regulator of G-protein signaling, RGS"/>
    <property type="match status" value="1"/>
</dbReference>
<reference evidence="5 6" key="1">
    <citation type="submission" date="2012-04" db="EMBL/GenBank/DDBJ databases">
        <title>The Genome Sequence of Saprolegnia declina VS20.</title>
        <authorList>
            <consortium name="The Broad Institute Genome Sequencing Platform"/>
            <person name="Russ C."/>
            <person name="Nusbaum C."/>
            <person name="Tyler B."/>
            <person name="van West P."/>
            <person name="Dieguez-Uribeondo J."/>
            <person name="de Bruijn I."/>
            <person name="Tripathy S."/>
            <person name="Jiang R."/>
            <person name="Young S.K."/>
            <person name="Zeng Q."/>
            <person name="Gargeya S."/>
            <person name="Fitzgerald M."/>
            <person name="Haas B."/>
            <person name="Abouelleil A."/>
            <person name="Alvarado L."/>
            <person name="Arachchi H.M."/>
            <person name="Berlin A."/>
            <person name="Chapman S.B."/>
            <person name="Goldberg J."/>
            <person name="Griggs A."/>
            <person name="Gujja S."/>
            <person name="Hansen M."/>
            <person name="Howarth C."/>
            <person name="Imamovic A."/>
            <person name="Larimer J."/>
            <person name="McCowen C."/>
            <person name="Montmayeur A."/>
            <person name="Murphy C."/>
            <person name="Neiman D."/>
            <person name="Pearson M."/>
            <person name="Priest M."/>
            <person name="Roberts A."/>
            <person name="Saif S."/>
            <person name="Shea T."/>
            <person name="Sisk P."/>
            <person name="Sykes S."/>
            <person name="Wortman J."/>
            <person name="Nusbaum C."/>
            <person name="Birren B."/>
        </authorList>
    </citation>
    <scope>NUCLEOTIDE SEQUENCE [LARGE SCALE GENOMIC DNA]</scope>
    <source>
        <strain evidence="5 6">VS20</strain>
    </source>
</reference>
<dbReference type="RefSeq" id="XP_008607782.1">
    <property type="nucleotide sequence ID" value="XM_008609560.1"/>
</dbReference>
<dbReference type="InterPro" id="IPR044926">
    <property type="entry name" value="RGS_subdomain_2"/>
</dbReference>
<evidence type="ECO:0000313" key="6">
    <source>
        <dbReference type="Proteomes" id="UP000030762"/>
    </source>
</evidence>
<dbReference type="eggNOG" id="ENOG502QVTE">
    <property type="taxonomic scope" value="Eukaryota"/>
</dbReference>
<dbReference type="InterPro" id="IPR011993">
    <property type="entry name" value="PH-like_dom_sf"/>
</dbReference>
<dbReference type="Gene3D" id="3.10.20.90">
    <property type="entry name" value="Phosphatidylinositol 3-kinase Catalytic Subunit, Chain A, domain 1"/>
    <property type="match status" value="1"/>
</dbReference>
<dbReference type="InterPro" id="IPR036305">
    <property type="entry name" value="RGS_sf"/>
</dbReference>
<evidence type="ECO:0000259" key="3">
    <source>
        <dbReference type="PROSITE" id="PS50132"/>
    </source>
</evidence>
<feature type="domain" description="PH" evidence="2">
    <location>
        <begin position="205"/>
        <end position="299"/>
    </location>
</feature>
<dbReference type="OrthoDB" id="73680at2759"/>
<dbReference type="SUPFAM" id="SSF50729">
    <property type="entry name" value="PH domain-like"/>
    <property type="match status" value="1"/>
</dbReference>
<proteinExistence type="predicted"/>
<dbReference type="InterPro" id="IPR029071">
    <property type="entry name" value="Ubiquitin-like_domsf"/>
</dbReference>
<dbReference type="CDD" id="cd00821">
    <property type="entry name" value="PH"/>
    <property type="match status" value="1"/>
</dbReference>
<dbReference type="InterPro" id="IPR016137">
    <property type="entry name" value="RGS"/>
</dbReference>
<dbReference type="SUPFAM" id="SSF54236">
    <property type="entry name" value="Ubiquitin-like"/>
    <property type="match status" value="1"/>
</dbReference>
<dbReference type="GO" id="GO:0007165">
    <property type="term" value="P:signal transduction"/>
    <property type="evidence" value="ECO:0007669"/>
    <property type="project" value="InterPro"/>
</dbReference>
<dbReference type="PANTHER" id="PTHR14336">
    <property type="entry name" value="TANDEM PH DOMAIN CONTAINING PROTEIN"/>
    <property type="match status" value="1"/>
</dbReference>
<dbReference type="PROSITE" id="PS50200">
    <property type="entry name" value="RA"/>
    <property type="match status" value="1"/>
</dbReference>
<dbReference type="SMART" id="SM00233">
    <property type="entry name" value="PH"/>
    <property type="match status" value="1"/>
</dbReference>
<keyword evidence="6" id="KW-1185">Reference proteome</keyword>
<dbReference type="Pfam" id="PF00788">
    <property type="entry name" value="RA"/>
    <property type="match status" value="1"/>
</dbReference>
<evidence type="ECO:0000259" key="2">
    <source>
        <dbReference type="PROSITE" id="PS50003"/>
    </source>
</evidence>